<evidence type="ECO:0000313" key="2">
    <source>
        <dbReference type="Proteomes" id="UP000199679"/>
    </source>
</evidence>
<proteinExistence type="predicted"/>
<sequence>MNFITNNFNIIGILRKKAFKLCSFTVVFLVYTFNLSAQSTTPFSYSQYMNNLTPVNPAYSMIGQSGSLTGVVRKQFTGIDGAPSTYLVNANIPLPDMGASAGFIVQNDQIAIEKQMEANFFFAKSIQLDERNFLAVSVNAGISSYKANYLSIDENNDPLFGTNINETKANLGFGVLLYSDTYYIGFSMPELSLRSLGTASQQGDNYFKNRYYLAGAYLAELNDDFKFKPSALATYASGSTVTTNFAGIFYIRDVLGIGASYSTNSLAALLLDVNIGTIRLGYSYQFGTNSSNLGGFNSAIHEIMLSYRFGEGSSTPKVL</sequence>
<protein>
    <submittedName>
        <fullName evidence="1">Type IX secretion system membrane protein, PorP/SprF family</fullName>
    </submittedName>
</protein>
<dbReference type="AlphaFoldDB" id="A0A1H1ZPD8"/>
<reference evidence="1 2" key="1">
    <citation type="submission" date="2016-10" db="EMBL/GenBank/DDBJ databases">
        <authorList>
            <person name="de Groot N.N."/>
        </authorList>
    </citation>
    <scope>NUCLEOTIDE SEQUENCE [LARGE SCALE GENOMIC DNA]</scope>
    <source>
        <strain evidence="1 2">MP1X4</strain>
    </source>
</reference>
<dbReference type="STRING" id="652787.SAMN05216490_3198"/>
<dbReference type="Proteomes" id="UP000199679">
    <property type="component" value="Chromosome I"/>
</dbReference>
<keyword evidence="2" id="KW-1185">Reference proteome</keyword>
<dbReference type="EMBL" id="LT629740">
    <property type="protein sequence ID" value="SDT35655.1"/>
    <property type="molecule type" value="Genomic_DNA"/>
</dbReference>
<dbReference type="OrthoDB" id="1493187at2"/>
<dbReference type="InterPro" id="IPR019861">
    <property type="entry name" value="PorP/SprF_Bacteroidetes"/>
</dbReference>
<name>A0A1H1ZPD8_MUCMA</name>
<accession>A0A1H1ZPD8</accession>
<evidence type="ECO:0000313" key="1">
    <source>
        <dbReference type="EMBL" id="SDT35655.1"/>
    </source>
</evidence>
<organism evidence="1 2">
    <name type="scientific">Mucilaginibacter mallensis</name>
    <dbReference type="NCBI Taxonomy" id="652787"/>
    <lineage>
        <taxon>Bacteria</taxon>
        <taxon>Pseudomonadati</taxon>
        <taxon>Bacteroidota</taxon>
        <taxon>Sphingobacteriia</taxon>
        <taxon>Sphingobacteriales</taxon>
        <taxon>Sphingobacteriaceae</taxon>
        <taxon>Mucilaginibacter</taxon>
    </lineage>
</organism>
<gene>
    <name evidence="1" type="ORF">SAMN05216490_3198</name>
</gene>
<dbReference type="NCBIfam" id="TIGR03519">
    <property type="entry name" value="T9SS_PorP_fam"/>
    <property type="match status" value="1"/>
</dbReference>
<dbReference type="RefSeq" id="WP_091374940.1">
    <property type="nucleotide sequence ID" value="NZ_LT629740.1"/>
</dbReference>
<dbReference type="Pfam" id="PF11751">
    <property type="entry name" value="PorP_SprF"/>
    <property type="match status" value="1"/>
</dbReference>